<feature type="compositionally biased region" description="Polar residues" evidence="10">
    <location>
        <begin position="285"/>
        <end position="299"/>
    </location>
</feature>
<feature type="compositionally biased region" description="Basic and acidic residues" evidence="10">
    <location>
        <begin position="304"/>
        <end position="314"/>
    </location>
</feature>
<feature type="region of interest" description="Disordered" evidence="10">
    <location>
        <begin position="342"/>
        <end position="361"/>
    </location>
</feature>
<keyword evidence="6 11" id="KW-0472">Membrane</keyword>
<feature type="domain" description="G-protein coupled receptors family 1 profile" evidence="12">
    <location>
        <begin position="50"/>
        <end position="448"/>
    </location>
</feature>
<protein>
    <recommendedName>
        <fullName evidence="12">G-protein coupled receptors family 1 profile domain-containing protein</fullName>
    </recommendedName>
</protein>
<dbReference type="GO" id="GO:0005886">
    <property type="term" value="C:plasma membrane"/>
    <property type="evidence" value="ECO:0007669"/>
    <property type="project" value="UniProtKB-SubCell"/>
</dbReference>
<evidence type="ECO:0000256" key="4">
    <source>
        <dbReference type="ARBA" id="ARBA00022989"/>
    </source>
</evidence>
<dbReference type="Pfam" id="PF00001">
    <property type="entry name" value="7tm_1"/>
    <property type="match status" value="1"/>
</dbReference>
<dbReference type="GO" id="GO:0004930">
    <property type="term" value="F:G protein-coupled receptor activity"/>
    <property type="evidence" value="ECO:0007669"/>
    <property type="project" value="UniProtKB-KW"/>
</dbReference>
<dbReference type="CDD" id="cd00637">
    <property type="entry name" value="7tm_classA_rhodopsin-like"/>
    <property type="match status" value="1"/>
</dbReference>
<reference evidence="13 14" key="1">
    <citation type="submission" date="2018-04" db="EMBL/GenBank/DDBJ databases">
        <title>The genome of golden apple snail Pomacea canaliculata provides insight into stress tolerance and invasive adaptation.</title>
        <authorList>
            <person name="Liu C."/>
            <person name="Liu B."/>
            <person name="Ren Y."/>
            <person name="Zhang Y."/>
            <person name="Wang H."/>
            <person name="Li S."/>
            <person name="Jiang F."/>
            <person name="Yin L."/>
            <person name="Zhang G."/>
            <person name="Qian W."/>
            <person name="Fan W."/>
        </authorList>
    </citation>
    <scope>NUCLEOTIDE SEQUENCE [LARGE SCALE GENOMIC DNA]</scope>
    <source>
        <strain evidence="13">SZHN2017</strain>
        <tissue evidence="13">Muscle</tissue>
    </source>
</reference>
<sequence>MSTTYQSDVSTELSTDDSNRWPLAGEKFSREFMLISVPIGIVLLVCGVFGNGFLLLVLGTQRSMWKVHNIFIANLTFADLLVVCAGLPFQVLDLLLGVHPVVNILHCQINAFVTCFGFGISVMSLICVSFNRYVKVCHTKYFDRIFSVRKNAALCGVIWVVTLGLLVPLLYGDTKVGYDSRSHTCSVYERKAIVNYRSIVMLGLLVFPPAAIGFFNFKIFQLWKKTRKRSHGGLTARKSVHPTGSPSVAVSLDGQGSSLEQFSLASMDTQATLGSKSEVMLLTSGGEQTPENVGTSEAGTFSEGKVEKNPEAGERSGSQGTPLCNRKIPSFTDLKDEVSTSCASNSVTASESPRVTPSGKYSKTLNQQEKDYLSRVRAHAKKAMKVKSYRGEIALVRSLLTVAVCLFVLYLPYAICLVLNLFIRVPTEVMILSIMFLFANCSINWIIYGAMNTSFRKAYVSTLMGCCLCFYRRRLRRRPQFRPAQDNAESSATASRSVLFYNESSMTVNNQS</sequence>
<accession>A0A2T7NR42</accession>
<dbReference type="PROSITE" id="PS00237">
    <property type="entry name" value="G_PROTEIN_RECEP_F1_1"/>
    <property type="match status" value="1"/>
</dbReference>
<dbReference type="OMA" id="ERFITRR"/>
<evidence type="ECO:0000256" key="11">
    <source>
        <dbReference type="SAM" id="Phobius"/>
    </source>
</evidence>
<dbReference type="PANTHER" id="PTHR24228:SF72">
    <property type="entry name" value="G-PROTEIN COUPLED RECEPTORS FAMILY 1 PROFILE DOMAIN-CONTAINING PROTEIN"/>
    <property type="match status" value="1"/>
</dbReference>
<dbReference type="EMBL" id="PZQS01000010">
    <property type="protein sequence ID" value="PVD23645.1"/>
    <property type="molecule type" value="Genomic_DNA"/>
</dbReference>
<dbReference type="SUPFAM" id="SSF81321">
    <property type="entry name" value="Family A G protein-coupled receptor-like"/>
    <property type="match status" value="1"/>
</dbReference>
<evidence type="ECO:0000313" key="13">
    <source>
        <dbReference type="EMBL" id="PVD23645.1"/>
    </source>
</evidence>
<evidence type="ECO:0000256" key="10">
    <source>
        <dbReference type="SAM" id="MobiDB-lite"/>
    </source>
</evidence>
<keyword evidence="8 9" id="KW-0807">Transducer</keyword>
<dbReference type="AlphaFoldDB" id="A0A2T7NR42"/>
<evidence type="ECO:0000259" key="12">
    <source>
        <dbReference type="PROSITE" id="PS50262"/>
    </source>
</evidence>
<evidence type="ECO:0000256" key="2">
    <source>
        <dbReference type="ARBA" id="ARBA00022475"/>
    </source>
</evidence>
<evidence type="ECO:0000256" key="3">
    <source>
        <dbReference type="ARBA" id="ARBA00022692"/>
    </source>
</evidence>
<feature type="transmembrane region" description="Helical" evidence="11">
    <location>
        <begin position="151"/>
        <end position="171"/>
    </location>
</feature>
<comment type="caution">
    <text evidence="13">The sequence shown here is derived from an EMBL/GenBank/DDBJ whole genome shotgun (WGS) entry which is preliminary data.</text>
</comment>
<keyword evidence="4 11" id="KW-1133">Transmembrane helix</keyword>
<dbReference type="Gene3D" id="1.20.1070.10">
    <property type="entry name" value="Rhodopsin 7-helix transmembrane proteins"/>
    <property type="match status" value="2"/>
</dbReference>
<evidence type="ECO:0000256" key="7">
    <source>
        <dbReference type="ARBA" id="ARBA00023170"/>
    </source>
</evidence>
<keyword evidence="7 9" id="KW-0675">Receptor</keyword>
<dbReference type="InterPro" id="IPR000276">
    <property type="entry name" value="GPCR_Rhodpsn"/>
</dbReference>
<dbReference type="PRINTS" id="PR00237">
    <property type="entry name" value="GPCRRHODOPSN"/>
</dbReference>
<feature type="transmembrane region" description="Helical" evidence="11">
    <location>
        <begin position="429"/>
        <end position="448"/>
    </location>
</feature>
<feature type="transmembrane region" description="Helical" evidence="11">
    <location>
        <begin position="70"/>
        <end position="89"/>
    </location>
</feature>
<evidence type="ECO:0000256" key="8">
    <source>
        <dbReference type="ARBA" id="ARBA00023224"/>
    </source>
</evidence>
<keyword evidence="2" id="KW-1003">Cell membrane</keyword>
<feature type="transmembrane region" description="Helical" evidence="11">
    <location>
        <begin position="32"/>
        <end position="58"/>
    </location>
</feature>
<evidence type="ECO:0000256" key="5">
    <source>
        <dbReference type="ARBA" id="ARBA00023040"/>
    </source>
</evidence>
<evidence type="ECO:0000256" key="6">
    <source>
        <dbReference type="ARBA" id="ARBA00023136"/>
    </source>
</evidence>
<organism evidence="13 14">
    <name type="scientific">Pomacea canaliculata</name>
    <name type="common">Golden apple snail</name>
    <dbReference type="NCBI Taxonomy" id="400727"/>
    <lineage>
        <taxon>Eukaryota</taxon>
        <taxon>Metazoa</taxon>
        <taxon>Spiralia</taxon>
        <taxon>Lophotrochozoa</taxon>
        <taxon>Mollusca</taxon>
        <taxon>Gastropoda</taxon>
        <taxon>Caenogastropoda</taxon>
        <taxon>Architaenioglossa</taxon>
        <taxon>Ampullarioidea</taxon>
        <taxon>Ampullariidae</taxon>
        <taxon>Pomacea</taxon>
    </lineage>
</organism>
<dbReference type="PANTHER" id="PTHR24228">
    <property type="entry name" value="B2 BRADYKININ RECEPTOR/ANGIOTENSIN II RECEPTOR"/>
    <property type="match status" value="1"/>
</dbReference>
<gene>
    <name evidence="13" type="ORF">C0Q70_16918</name>
</gene>
<feature type="transmembrane region" description="Helical" evidence="11">
    <location>
        <begin position="109"/>
        <end position="130"/>
    </location>
</feature>
<dbReference type="PROSITE" id="PS50262">
    <property type="entry name" value="G_PROTEIN_RECEP_F1_2"/>
    <property type="match status" value="1"/>
</dbReference>
<dbReference type="OrthoDB" id="6141330at2759"/>
<feature type="transmembrane region" description="Helical" evidence="11">
    <location>
        <begin position="199"/>
        <end position="220"/>
    </location>
</feature>
<comment type="similarity">
    <text evidence="9">Belongs to the G-protein coupled receptor 1 family.</text>
</comment>
<feature type="region of interest" description="Disordered" evidence="10">
    <location>
        <begin position="285"/>
        <end position="326"/>
    </location>
</feature>
<evidence type="ECO:0000256" key="1">
    <source>
        <dbReference type="ARBA" id="ARBA00004651"/>
    </source>
</evidence>
<keyword evidence="3 9" id="KW-0812">Transmembrane</keyword>
<evidence type="ECO:0000313" key="14">
    <source>
        <dbReference type="Proteomes" id="UP000245119"/>
    </source>
</evidence>
<evidence type="ECO:0000256" key="9">
    <source>
        <dbReference type="RuleBase" id="RU000688"/>
    </source>
</evidence>
<keyword evidence="5 9" id="KW-0297">G-protein coupled receptor</keyword>
<keyword evidence="14" id="KW-1185">Reference proteome</keyword>
<name>A0A2T7NR42_POMCA</name>
<comment type="subcellular location">
    <subcellularLocation>
        <location evidence="1">Cell membrane</location>
        <topology evidence="1">Multi-pass membrane protein</topology>
    </subcellularLocation>
</comment>
<feature type="transmembrane region" description="Helical" evidence="11">
    <location>
        <begin position="394"/>
        <end position="423"/>
    </location>
</feature>
<proteinExistence type="inferred from homology"/>
<dbReference type="InterPro" id="IPR017452">
    <property type="entry name" value="GPCR_Rhodpsn_7TM"/>
</dbReference>
<dbReference type="Proteomes" id="UP000245119">
    <property type="component" value="Linkage Group LG10"/>
</dbReference>